<dbReference type="KEGG" id="xne:XNC1_2045"/>
<evidence type="ECO:0000313" key="2">
    <source>
        <dbReference type="Proteomes" id="UP000008075"/>
    </source>
</evidence>
<organism evidence="1 2">
    <name type="scientific">Xenorhabdus nematophila (strain ATCC 19061 / DSM 3370 / CCUG 14189 / LMG 1036 / NCIMB 9965 / AN6)</name>
    <dbReference type="NCBI Taxonomy" id="406817"/>
    <lineage>
        <taxon>Bacteria</taxon>
        <taxon>Pseudomonadati</taxon>
        <taxon>Pseudomonadota</taxon>
        <taxon>Gammaproteobacteria</taxon>
        <taxon>Enterobacterales</taxon>
        <taxon>Morganellaceae</taxon>
        <taxon>Xenorhabdus</taxon>
    </lineage>
</organism>
<dbReference type="STRING" id="406817.XNC1_2045"/>
<dbReference type="Proteomes" id="UP000008075">
    <property type="component" value="Chromosome"/>
</dbReference>
<reference evidence="1 2" key="1">
    <citation type="journal article" date="2011" name="PLoS ONE">
        <title>The entomopathogenic bacterial endosymbionts xenorhabdus and photorhabdus: convergent lifestyles from divergent genomes.</title>
        <authorList>
            <person name="Chaston J.M."/>
            <person name="Suen G."/>
            <person name="Tucker S.L."/>
            <person name="Andersen A.W."/>
            <person name="Bhasin A."/>
            <person name="Bode E."/>
            <person name="Bode H.B."/>
            <person name="Brachmann A.O."/>
            <person name="Cowles C.E."/>
            <person name="Cowles K.N."/>
            <person name="Darby C."/>
            <person name="de Leon L."/>
            <person name="Drace K."/>
            <person name="Du Z."/>
            <person name="Givaudan A."/>
            <person name="Herbert Tran E.E."/>
            <person name="Jewell K.A."/>
            <person name="Knack J.J."/>
            <person name="Krasomil-Osterfeld K.C."/>
            <person name="Kukor R."/>
            <person name="Lanois A."/>
            <person name="Latreille P."/>
            <person name="Leimgruber N.K."/>
            <person name="Lipke C.M."/>
            <person name="Liu R."/>
            <person name="Lu X."/>
            <person name="Martens E.C."/>
            <person name="Marri P.R."/>
            <person name="Medigue C."/>
            <person name="Menard M.L."/>
            <person name="Miller N.M."/>
            <person name="Morales-Soto N."/>
            <person name="Norton S."/>
            <person name="Ogier J.C."/>
            <person name="Orchard S.S."/>
            <person name="Park D."/>
            <person name="Park Y."/>
            <person name="Qurollo B.A."/>
            <person name="Sugar D.R."/>
            <person name="Richards G.R."/>
            <person name="Rouy Z."/>
            <person name="Slominski B."/>
            <person name="Slominski K."/>
            <person name="Snyder H."/>
            <person name="Tjaden B.C."/>
            <person name="van der Hoeven R."/>
            <person name="Welch R.D."/>
            <person name="Wheeler C."/>
            <person name="Xiang B."/>
            <person name="Barbazuk B."/>
            <person name="Gaudriault S."/>
            <person name="Goodner B."/>
            <person name="Slater S.C."/>
            <person name="Forst S."/>
            <person name="Goldman B.S."/>
            <person name="Goodrich-Blair H."/>
        </authorList>
    </citation>
    <scope>NUCLEOTIDE SEQUENCE [LARGE SCALE GENOMIC DNA]</scope>
    <source>
        <strain evidence="2">ATCC 19061 / DSM 3370 / CCUG 14189 / LMG 1036 / NCIMB 9965 / AN6</strain>
    </source>
</reference>
<protein>
    <submittedName>
        <fullName evidence="1">Uncharacterized protein</fullName>
    </submittedName>
</protein>
<dbReference type="HOGENOM" id="CLU_3335053_0_0_6"/>
<accession>D3VEJ3</accession>
<dbReference type="AlphaFoldDB" id="D3VEJ3"/>
<dbReference type="EMBL" id="FN667742">
    <property type="protein sequence ID" value="CBJ90105.1"/>
    <property type="molecule type" value="Genomic_DNA"/>
</dbReference>
<evidence type="ECO:0000313" key="1">
    <source>
        <dbReference type="EMBL" id="CBJ90105.1"/>
    </source>
</evidence>
<gene>
    <name evidence="1" type="ordered locus">XNC1_2045</name>
</gene>
<name>D3VEJ3_XENNA</name>
<keyword evidence="2" id="KW-1185">Reference proteome</keyword>
<sequence>MCEFLNRVHMGLLDKVDLNMTEMVVMKVLNKAILADYH</sequence>
<proteinExistence type="predicted"/>